<protein>
    <submittedName>
        <fullName evidence="1">Uncharacterized protein</fullName>
    </submittedName>
</protein>
<sequence length="64" mass="7364">MPCPYGLRWACRGRARENYRPRGQFKTCRAPRVYHSRVGAGQGKIIPQEENLKHAVPLGFIIRV</sequence>
<organism evidence="1 2">
    <name type="scientific">Microseira wollei NIES-4236</name>
    <dbReference type="NCBI Taxonomy" id="2530354"/>
    <lineage>
        <taxon>Bacteria</taxon>
        <taxon>Bacillati</taxon>
        <taxon>Cyanobacteriota</taxon>
        <taxon>Cyanophyceae</taxon>
        <taxon>Oscillatoriophycideae</taxon>
        <taxon>Aerosakkonematales</taxon>
        <taxon>Aerosakkonemataceae</taxon>
        <taxon>Microseira</taxon>
    </lineage>
</organism>
<dbReference type="EMBL" id="BLAY01000224">
    <property type="protein sequence ID" value="GET43472.1"/>
    <property type="molecule type" value="Genomic_DNA"/>
</dbReference>
<evidence type="ECO:0000313" key="2">
    <source>
        <dbReference type="Proteomes" id="UP001050975"/>
    </source>
</evidence>
<comment type="caution">
    <text evidence="1">The sequence shown here is derived from an EMBL/GenBank/DDBJ whole genome shotgun (WGS) entry which is preliminary data.</text>
</comment>
<keyword evidence="2" id="KW-1185">Reference proteome</keyword>
<proteinExistence type="predicted"/>
<dbReference type="RefSeq" id="WP_226592312.1">
    <property type="nucleotide sequence ID" value="NZ_BLAY01000224.1"/>
</dbReference>
<dbReference type="Proteomes" id="UP001050975">
    <property type="component" value="Unassembled WGS sequence"/>
</dbReference>
<evidence type="ECO:0000313" key="1">
    <source>
        <dbReference type="EMBL" id="GET43472.1"/>
    </source>
</evidence>
<gene>
    <name evidence="1" type="ORF">MiSe_82960</name>
</gene>
<name>A0AAV3XKL1_9CYAN</name>
<accession>A0AAV3XKL1</accession>
<dbReference type="AlphaFoldDB" id="A0AAV3XKL1"/>
<reference evidence="1" key="1">
    <citation type="submission" date="2019-10" db="EMBL/GenBank/DDBJ databases">
        <title>Draft genome sequece of Microseira wollei NIES-4236.</title>
        <authorList>
            <person name="Yamaguchi H."/>
            <person name="Suzuki S."/>
            <person name="Kawachi M."/>
        </authorList>
    </citation>
    <scope>NUCLEOTIDE SEQUENCE</scope>
    <source>
        <strain evidence="1">NIES-4236</strain>
    </source>
</reference>